<comment type="subcellular location">
    <subcellularLocation>
        <location evidence="1">Membrane</location>
        <topology evidence="1">Multi-pass membrane protein</topology>
    </subcellularLocation>
</comment>
<keyword evidence="4 11" id="KW-0812">Transmembrane</keyword>
<comment type="caution">
    <text evidence="14">The sequence shown here is derived from an EMBL/GenBank/DDBJ whole genome shotgun (WGS) entry which is preliminary data.</text>
</comment>
<evidence type="ECO:0000256" key="6">
    <source>
        <dbReference type="ARBA" id="ARBA00022741"/>
    </source>
</evidence>
<gene>
    <name evidence="14" type="ORF">TrRE_jg7320</name>
</gene>
<dbReference type="AlphaFoldDB" id="A0A9W7CKS9"/>
<evidence type="ECO:0000256" key="1">
    <source>
        <dbReference type="ARBA" id="ARBA00004141"/>
    </source>
</evidence>
<dbReference type="InterPro" id="IPR050173">
    <property type="entry name" value="ABC_transporter_C-like"/>
</dbReference>
<dbReference type="InterPro" id="IPR003593">
    <property type="entry name" value="AAA+_ATPase"/>
</dbReference>
<dbReference type="InterPro" id="IPR003439">
    <property type="entry name" value="ABC_transporter-like_ATP-bd"/>
</dbReference>
<keyword evidence="6" id="KW-0547">Nucleotide-binding</keyword>
<keyword evidence="7" id="KW-0067">ATP-binding</keyword>
<dbReference type="PANTHER" id="PTHR24223">
    <property type="entry name" value="ATP-BINDING CASSETTE SUB-FAMILY C"/>
    <property type="match status" value="1"/>
</dbReference>
<feature type="transmembrane region" description="Helical" evidence="11">
    <location>
        <begin position="679"/>
        <end position="705"/>
    </location>
</feature>
<dbReference type="SUPFAM" id="SSF90123">
    <property type="entry name" value="ABC transporter transmembrane region"/>
    <property type="match status" value="2"/>
</dbReference>
<feature type="transmembrane region" description="Helical" evidence="11">
    <location>
        <begin position="124"/>
        <end position="142"/>
    </location>
</feature>
<name>A0A9W7CKS9_9STRA</name>
<dbReference type="OrthoDB" id="6500128at2759"/>
<dbReference type="PROSITE" id="PS50893">
    <property type="entry name" value="ABC_TRANSPORTER_2"/>
    <property type="match status" value="2"/>
</dbReference>
<evidence type="ECO:0000256" key="9">
    <source>
        <dbReference type="ARBA" id="ARBA00023136"/>
    </source>
</evidence>
<dbReference type="GO" id="GO:0016887">
    <property type="term" value="F:ATP hydrolysis activity"/>
    <property type="evidence" value="ECO:0007669"/>
    <property type="project" value="InterPro"/>
</dbReference>
<proteinExistence type="inferred from homology"/>
<dbReference type="GO" id="GO:0140359">
    <property type="term" value="F:ABC-type transporter activity"/>
    <property type="evidence" value="ECO:0007669"/>
    <property type="project" value="InterPro"/>
</dbReference>
<dbReference type="EMBL" id="BRXZ01000246">
    <property type="protein sequence ID" value="GMI08091.1"/>
    <property type="molecule type" value="Genomic_DNA"/>
</dbReference>
<dbReference type="CDD" id="cd03244">
    <property type="entry name" value="ABCC_MRP_domain2"/>
    <property type="match status" value="1"/>
</dbReference>
<evidence type="ECO:0000256" key="10">
    <source>
        <dbReference type="SAM" id="MobiDB-lite"/>
    </source>
</evidence>
<dbReference type="InterPro" id="IPR011527">
    <property type="entry name" value="ABC1_TM_dom"/>
</dbReference>
<feature type="domain" description="ABC transporter" evidence="12">
    <location>
        <begin position="339"/>
        <end position="568"/>
    </location>
</feature>
<feature type="domain" description="ABC transmembrane type-1" evidence="13">
    <location>
        <begin position="12"/>
        <end position="286"/>
    </location>
</feature>
<dbReference type="FunFam" id="1.20.1560.10:FF:000013">
    <property type="entry name" value="ABC transporter C family member 2"/>
    <property type="match status" value="1"/>
</dbReference>
<dbReference type="Pfam" id="PF00005">
    <property type="entry name" value="ABC_tran"/>
    <property type="match status" value="2"/>
</dbReference>
<dbReference type="InterPro" id="IPR027417">
    <property type="entry name" value="P-loop_NTPase"/>
</dbReference>
<evidence type="ECO:0000256" key="11">
    <source>
        <dbReference type="SAM" id="Phobius"/>
    </source>
</evidence>
<dbReference type="PROSITE" id="PS00211">
    <property type="entry name" value="ABC_TRANSPORTER_1"/>
    <property type="match status" value="1"/>
</dbReference>
<evidence type="ECO:0000313" key="15">
    <source>
        <dbReference type="Proteomes" id="UP001165082"/>
    </source>
</evidence>
<evidence type="ECO:0000256" key="5">
    <source>
        <dbReference type="ARBA" id="ARBA00022737"/>
    </source>
</evidence>
<protein>
    <submittedName>
        <fullName evidence="14">Uncharacterized protein</fullName>
    </submittedName>
</protein>
<feature type="domain" description="ABC transporter" evidence="12">
    <location>
        <begin position="959"/>
        <end position="1190"/>
    </location>
</feature>
<dbReference type="FunFam" id="3.40.50.300:FF:000838">
    <property type="entry name" value="ABC multidrug transporter (Eurofung)"/>
    <property type="match status" value="1"/>
</dbReference>
<sequence length="1212" mass="133629">MMLYRDNKKLFVLSFCTQLVNAVAQSTLPLTLKFLIDTLSDPSPSSFNLYFSPVLMSLVLLFQALSLHHTVHLTTAISLRTTRFLLSLLHNSALQGGGTDVSRLTQLVGSDLEMVRIALIDVHLVWSCPFQIVIVMSLLWWLVGWRGAMGAVVIAAFVPIVEKVVKAMIAVRKVRVEQQEERTKWGVEYLTNVGAFKFNGWEGMFRQVIEGLRDVEERLVKKELLVWGVSLFFTVLTPVFSAAVVILTIMANSRMSAGTVFTVICLIGSLRFPVNSLGRLMGNLGGLIAALERVVKYTRDQLACPDPPPPSSDDCILECENASWTVGVGTASQTPPPTPELSEILPEEEAAEESCSFSLTDVSLTISRSQIYGIFGHVGSGKSTLLRAFLNLIPAENPASFRATGSKSYAVQNGFVLNASVRDNITFGAPYDNELYEQVIAVCRLERDFDTFANGDLTEVGERGVTLSGGQRARVSVARALYSKADLICLDDPMSALDAETGKYVFDGIRSSGSSFLKNSAVVISTNATYLMQSFDKFVVLEGGAMKFAGTYAEYSTSTARIHVHLPESEEPAAAQEFLPKPPISKPSASTSPEDESGRLVHDEVVEEGVVKLETFVQWFSFAGGWPFLVLQILFLIIDRFFYVCTEYWLANWSEAYDTGVSVLGWNLPSQLDDQGPWMIVYGVLLGISTVAVLIRTEWAILGGCRASSRIFRKMLVGVTSSRMSFFESNPVGRLISRFTYDTENLDIKLAQQMSVVMIASSWFVASTTVMISIMPLMLCVLVPVAVVYYKLQLYYRRTSVDLQVRDNTTRAPVSSRIAELVEGLETIKASGKEESFRGKFATNVDDNTHAIYAFTTSQRWIGLRIDLCGTIVTTTAAFLVVLTRNWLGVNPGLSALLVNWTLNFSITLQFLVEAVVNAESAITSVERCLQLTTLKQEGAEVREGDDALESSWPSEGMLEFRHVAARYRDGLPLAAKGMSFVAKPRSRVGVVGRTGAGKSTITSILFRLIECAEGQVLLDGVDLGKLGLKEVRGRENCMSIIPQDPVMFSGSLRRSIDVFGRYEDAEIMEALDKCRMGHLDLDGEVFESGKNFSCGERQLLCLARALLTKPRVLVLDEATASVDTETDGMIQKMIRETFVESTIICIAHRLETIMDFDKVIVVEDGRIAEEDEPVELLKRGGFFSNLVEKTGKENSARLRKVAEGRRGGGKK</sequence>
<keyword evidence="8 11" id="KW-1133">Transmembrane helix</keyword>
<evidence type="ECO:0000259" key="13">
    <source>
        <dbReference type="PROSITE" id="PS50929"/>
    </source>
</evidence>
<dbReference type="Gene3D" id="3.40.50.300">
    <property type="entry name" value="P-loop containing nucleotide triphosphate hydrolases"/>
    <property type="match status" value="2"/>
</dbReference>
<comment type="similarity">
    <text evidence="2">Belongs to the ABC transporter superfamily. ABCC family. Conjugate transporter (TC 3.A.1.208) subfamily.</text>
</comment>
<feature type="transmembrane region" description="Helical" evidence="11">
    <location>
        <begin position="619"/>
        <end position="638"/>
    </location>
</feature>
<dbReference type="SMART" id="SM00382">
    <property type="entry name" value="AAA"/>
    <property type="match status" value="2"/>
</dbReference>
<evidence type="ECO:0000256" key="4">
    <source>
        <dbReference type="ARBA" id="ARBA00022692"/>
    </source>
</evidence>
<evidence type="ECO:0000256" key="2">
    <source>
        <dbReference type="ARBA" id="ARBA00009726"/>
    </source>
</evidence>
<dbReference type="InterPro" id="IPR044726">
    <property type="entry name" value="ABCC_6TM_D2"/>
</dbReference>
<dbReference type="SUPFAM" id="SSF52540">
    <property type="entry name" value="P-loop containing nucleoside triphosphate hydrolases"/>
    <property type="match status" value="2"/>
</dbReference>
<dbReference type="GO" id="GO:0005524">
    <property type="term" value="F:ATP binding"/>
    <property type="evidence" value="ECO:0007669"/>
    <property type="project" value="UniProtKB-KW"/>
</dbReference>
<evidence type="ECO:0000256" key="7">
    <source>
        <dbReference type="ARBA" id="ARBA00022840"/>
    </source>
</evidence>
<dbReference type="Pfam" id="PF00664">
    <property type="entry name" value="ABC_membrane"/>
    <property type="match status" value="2"/>
</dbReference>
<feature type="transmembrane region" description="Helical" evidence="11">
    <location>
        <begin position="148"/>
        <end position="165"/>
    </location>
</feature>
<dbReference type="InterPro" id="IPR036640">
    <property type="entry name" value="ABC1_TM_sf"/>
</dbReference>
<dbReference type="CDD" id="cd18580">
    <property type="entry name" value="ABC_6TM_ABCC_D2"/>
    <property type="match status" value="1"/>
</dbReference>
<dbReference type="PROSITE" id="PS50929">
    <property type="entry name" value="ABC_TM1F"/>
    <property type="match status" value="2"/>
</dbReference>
<keyword evidence="15" id="KW-1185">Reference proteome</keyword>
<organism evidence="14 15">
    <name type="scientific">Triparma retinervis</name>
    <dbReference type="NCBI Taxonomy" id="2557542"/>
    <lineage>
        <taxon>Eukaryota</taxon>
        <taxon>Sar</taxon>
        <taxon>Stramenopiles</taxon>
        <taxon>Ochrophyta</taxon>
        <taxon>Bolidophyceae</taxon>
        <taxon>Parmales</taxon>
        <taxon>Triparmaceae</taxon>
        <taxon>Triparma</taxon>
    </lineage>
</organism>
<evidence type="ECO:0000256" key="8">
    <source>
        <dbReference type="ARBA" id="ARBA00022989"/>
    </source>
</evidence>
<feature type="region of interest" description="Disordered" evidence="10">
    <location>
        <begin position="577"/>
        <end position="598"/>
    </location>
</feature>
<dbReference type="InterPro" id="IPR017871">
    <property type="entry name" value="ABC_transporter-like_CS"/>
</dbReference>
<keyword evidence="5" id="KW-0677">Repeat</keyword>
<feature type="domain" description="ABC transmembrane type-1" evidence="13">
    <location>
        <begin position="648"/>
        <end position="921"/>
    </location>
</feature>
<dbReference type="Proteomes" id="UP001165082">
    <property type="component" value="Unassembled WGS sequence"/>
</dbReference>
<accession>A0A9W7CKS9</accession>
<evidence type="ECO:0000256" key="3">
    <source>
        <dbReference type="ARBA" id="ARBA00022448"/>
    </source>
</evidence>
<feature type="transmembrane region" description="Helical" evidence="11">
    <location>
        <begin position="224"/>
        <end position="249"/>
    </location>
</feature>
<keyword evidence="9 11" id="KW-0472">Membrane</keyword>
<dbReference type="Gene3D" id="1.20.1560.10">
    <property type="entry name" value="ABC transporter type 1, transmembrane domain"/>
    <property type="match status" value="2"/>
</dbReference>
<reference evidence="14" key="1">
    <citation type="submission" date="2022-07" db="EMBL/GenBank/DDBJ databases">
        <title>Genome analysis of Parmales, a sister group of diatoms, reveals the evolutionary specialization of diatoms from phago-mixotrophs to photoautotrophs.</title>
        <authorList>
            <person name="Ban H."/>
            <person name="Sato S."/>
            <person name="Yoshikawa S."/>
            <person name="Kazumasa Y."/>
            <person name="Nakamura Y."/>
            <person name="Ichinomiya M."/>
            <person name="Saitoh K."/>
            <person name="Sato N."/>
            <person name="Blanc-Mathieu R."/>
            <person name="Endo H."/>
            <person name="Kuwata A."/>
            <person name="Ogata H."/>
        </authorList>
    </citation>
    <scope>NUCLEOTIDE SEQUENCE</scope>
</reference>
<dbReference type="GO" id="GO:0016020">
    <property type="term" value="C:membrane"/>
    <property type="evidence" value="ECO:0007669"/>
    <property type="project" value="UniProtKB-SubCell"/>
</dbReference>
<keyword evidence="3" id="KW-0813">Transport</keyword>
<evidence type="ECO:0000259" key="12">
    <source>
        <dbReference type="PROSITE" id="PS50893"/>
    </source>
</evidence>
<feature type="transmembrane region" description="Helical" evidence="11">
    <location>
        <begin position="763"/>
        <end position="790"/>
    </location>
</feature>
<dbReference type="PANTHER" id="PTHR24223:SF456">
    <property type="entry name" value="MULTIDRUG RESISTANCE-ASSOCIATED PROTEIN LETHAL(2)03659"/>
    <property type="match status" value="1"/>
</dbReference>
<evidence type="ECO:0000313" key="14">
    <source>
        <dbReference type="EMBL" id="GMI08091.1"/>
    </source>
</evidence>